<keyword evidence="3" id="KW-1185">Reference proteome</keyword>
<name>A0ABR4B664_9LECA</name>
<comment type="caution">
    <text evidence="2">The sequence shown here is derived from an EMBL/GenBank/DDBJ whole genome shotgun (WGS) entry which is preliminary data.</text>
</comment>
<dbReference type="EMBL" id="JBHFEH010000021">
    <property type="protein sequence ID" value="KAL2053351.1"/>
    <property type="molecule type" value="Genomic_DNA"/>
</dbReference>
<proteinExistence type="predicted"/>
<feature type="compositionally biased region" description="Polar residues" evidence="1">
    <location>
        <begin position="120"/>
        <end position="133"/>
    </location>
</feature>
<organism evidence="2 3">
    <name type="scientific">Lepraria finkii</name>
    <dbReference type="NCBI Taxonomy" id="1340010"/>
    <lineage>
        <taxon>Eukaryota</taxon>
        <taxon>Fungi</taxon>
        <taxon>Dikarya</taxon>
        <taxon>Ascomycota</taxon>
        <taxon>Pezizomycotina</taxon>
        <taxon>Lecanoromycetes</taxon>
        <taxon>OSLEUM clade</taxon>
        <taxon>Lecanoromycetidae</taxon>
        <taxon>Lecanorales</taxon>
        <taxon>Lecanorineae</taxon>
        <taxon>Stereocaulaceae</taxon>
        <taxon>Lepraria</taxon>
    </lineage>
</organism>
<evidence type="ECO:0000256" key="1">
    <source>
        <dbReference type="SAM" id="MobiDB-lite"/>
    </source>
</evidence>
<feature type="region of interest" description="Disordered" evidence="1">
    <location>
        <begin position="1"/>
        <end position="26"/>
    </location>
</feature>
<dbReference type="Proteomes" id="UP001590951">
    <property type="component" value="Unassembled WGS sequence"/>
</dbReference>
<reference evidence="2 3" key="1">
    <citation type="submission" date="2024-09" db="EMBL/GenBank/DDBJ databases">
        <title>Rethinking Asexuality: The Enigmatic Case of Functional Sexual Genes in Lepraria (Stereocaulaceae).</title>
        <authorList>
            <person name="Doellman M."/>
            <person name="Sun Y."/>
            <person name="Barcenas-Pena A."/>
            <person name="Lumbsch H.T."/>
            <person name="Grewe F."/>
        </authorList>
    </citation>
    <scope>NUCLEOTIDE SEQUENCE [LARGE SCALE GENOMIC DNA]</scope>
    <source>
        <strain evidence="2 3">Grewe 0041</strain>
    </source>
</reference>
<feature type="region of interest" description="Disordered" evidence="1">
    <location>
        <begin position="82"/>
        <end position="139"/>
    </location>
</feature>
<accession>A0ABR4B664</accession>
<evidence type="ECO:0000313" key="2">
    <source>
        <dbReference type="EMBL" id="KAL2053351.1"/>
    </source>
</evidence>
<evidence type="ECO:0000313" key="3">
    <source>
        <dbReference type="Proteomes" id="UP001590951"/>
    </source>
</evidence>
<protein>
    <submittedName>
        <fullName evidence="2">Uncharacterized protein</fullName>
    </submittedName>
</protein>
<gene>
    <name evidence="2" type="ORF">ABVK25_006345</name>
</gene>
<feature type="region of interest" description="Disordered" evidence="1">
    <location>
        <begin position="39"/>
        <end position="65"/>
    </location>
</feature>
<sequence length="139" mass="14489">MDGGSGGDVMSETPAPPTPNTISPSINQADALLSGALQAPDGTKSLNIPSKVAEGNDLQDAGQPTSLEALVNVPSSAYVPLSSDPDAISTAIPDSIHEQSLTEPVEPGKKDRPQLPSKLLCQQNQMNRSQEPSLTYAKR</sequence>